<evidence type="ECO:0000256" key="10">
    <source>
        <dbReference type="SAM" id="MobiDB-lite"/>
    </source>
</evidence>
<keyword evidence="11" id="KW-0732">Signal</keyword>
<organism evidence="13 14">
    <name type="scientific">Mucor flavus</name>
    <dbReference type="NCBI Taxonomy" id="439312"/>
    <lineage>
        <taxon>Eukaryota</taxon>
        <taxon>Fungi</taxon>
        <taxon>Fungi incertae sedis</taxon>
        <taxon>Mucoromycota</taxon>
        <taxon>Mucoromycotina</taxon>
        <taxon>Mucoromycetes</taxon>
        <taxon>Mucorales</taxon>
        <taxon>Mucorineae</taxon>
        <taxon>Mucoraceae</taxon>
        <taxon>Mucor</taxon>
    </lineage>
</organism>
<reference evidence="13 14" key="1">
    <citation type="submission" date="2024-04" db="EMBL/GenBank/DDBJ databases">
        <title>genome sequences of Mucor flavus KT1a and Helicostylum pulchrum KT1b strains isolated from the surface of a dry-aged beef.</title>
        <authorList>
            <person name="Toyotome T."/>
            <person name="Hosono M."/>
            <person name="Torimaru M."/>
            <person name="Fukuda K."/>
            <person name="Mikami N."/>
        </authorList>
    </citation>
    <scope>NUCLEOTIDE SEQUENCE [LARGE SCALE GENOMIC DNA]</scope>
    <source>
        <strain evidence="13 14">KT1a</strain>
    </source>
</reference>
<evidence type="ECO:0000256" key="8">
    <source>
        <dbReference type="RuleBase" id="RU000489"/>
    </source>
</evidence>
<sequence length="568" mass="59231">MIFTSSKFIGVAAAAILALTSVQAANVFDKPAVATYWGQNSKGGSDTQKPVSFYCDDNSDVIVMSFVLNFKDGGLPLLNLANGCNGPNFPGTNLLQCPDVGKDIKTCQQKGKTVLMSLGGAAGVYGFANNKDAEAFADTLWNVFGNGSSSTRPFGDAVLDGFDLDIEGGGPTGYSAMVNRLRKHYDTDKSKQYYITGAPQCPFPDAMMGPALDEVAFDAVFVQFYNNYCATTSSNFNFNTWDNWAKKTSVNKNVKVLLGLPGSVAAAGSGYVPFGQLQPIVQNLQSTYSSFGGVMLWDASASYVNADVSPSYQVAVANLVHGGKPPVTTVTKTTSTTTTTTKSASTTPGVSTTTGKPVTTTTTTTTTTTAPTSVPTAPATCVSNNSACSIEGQLTCAGNSFATCNHGKWGLRDCPSGLTCFSTADGGSVYCAAGSGNTSCPAKSATTVGLGKPAVAKPGPSIKPYKDGKVTAQFSVTHSDSRSFQAIINARRLDKKSFGKTVTVQFKVASNIKITRVKNGKVTQNGNHVKVQFKNGGKKTMVAIIGIEGKIKSGVFVAPTASTMKISA</sequence>
<comment type="catalytic activity">
    <reaction evidence="1">
        <text>Random endo-hydrolysis of N-acetyl-beta-D-glucosaminide (1-&gt;4)-beta-linkages in chitin and chitodextrins.</text>
        <dbReference type="EC" id="3.2.1.14"/>
    </reaction>
</comment>
<keyword evidence="4" id="KW-0146">Chitin degradation</keyword>
<evidence type="ECO:0000256" key="1">
    <source>
        <dbReference type="ARBA" id="ARBA00000822"/>
    </source>
</evidence>
<dbReference type="InterPro" id="IPR045321">
    <property type="entry name" value="Cts1-like"/>
</dbReference>
<keyword evidence="6 8" id="KW-0326">Glycosidase</keyword>
<name>A0ABP9YZR7_9FUNG</name>
<feature type="chain" id="PRO_5046376291" description="chitinase" evidence="11">
    <location>
        <begin position="25"/>
        <end position="568"/>
    </location>
</feature>
<evidence type="ECO:0000313" key="13">
    <source>
        <dbReference type="EMBL" id="GAA5812356.1"/>
    </source>
</evidence>
<proteinExistence type="inferred from homology"/>
<keyword evidence="5" id="KW-0119">Carbohydrate metabolism</keyword>
<evidence type="ECO:0000256" key="7">
    <source>
        <dbReference type="ARBA" id="ARBA00023326"/>
    </source>
</evidence>
<dbReference type="Pfam" id="PF03427">
    <property type="entry name" value="CBM_19"/>
    <property type="match status" value="1"/>
</dbReference>
<evidence type="ECO:0000313" key="14">
    <source>
        <dbReference type="Proteomes" id="UP001473302"/>
    </source>
</evidence>
<dbReference type="Pfam" id="PF00704">
    <property type="entry name" value="Glyco_hydro_18"/>
    <property type="match status" value="1"/>
</dbReference>
<feature type="domain" description="GH18" evidence="12">
    <location>
        <begin position="31"/>
        <end position="323"/>
    </location>
</feature>
<dbReference type="InterPro" id="IPR001223">
    <property type="entry name" value="Glyco_hydro18_cat"/>
</dbReference>
<dbReference type="PROSITE" id="PS01095">
    <property type="entry name" value="GH18_1"/>
    <property type="match status" value="1"/>
</dbReference>
<dbReference type="PANTHER" id="PTHR45708">
    <property type="entry name" value="ENDOCHITINASE"/>
    <property type="match status" value="1"/>
</dbReference>
<keyword evidence="7" id="KW-0624">Polysaccharide degradation</keyword>
<dbReference type="InterPro" id="IPR050542">
    <property type="entry name" value="Glycosyl_Hydrlase18_Chitinase"/>
</dbReference>
<dbReference type="InterPro" id="IPR001579">
    <property type="entry name" value="Glyco_hydro_18_chit_AS"/>
</dbReference>
<dbReference type="EC" id="3.2.1.14" evidence="2"/>
<evidence type="ECO:0000256" key="3">
    <source>
        <dbReference type="ARBA" id="ARBA00022801"/>
    </source>
</evidence>
<feature type="region of interest" description="Disordered" evidence="10">
    <location>
        <begin position="330"/>
        <end position="374"/>
    </location>
</feature>
<evidence type="ECO:0000256" key="11">
    <source>
        <dbReference type="SAM" id="SignalP"/>
    </source>
</evidence>
<dbReference type="InterPro" id="IPR005089">
    <property type="entry name" value="CBM19"/>
</dbReference>
<keyword evidence="14" id="KW-1185">Reference proteome</keyword>
<gene>
    <name evidence="13" type="ORF">MFLAVUS_005807</name>
</gene>
<evidence type="ECO:0000256" key="4">
    <source>
        <dbReference type="ARBA" id="ARBA00023024"/>
    </source>
</evidence>
<dbReference type="InterPro" id="IPR017853">
    <property type="entry name" value="GH"/>
</dbReference>
<dbReference type="Proteomes" id="UP001473302">
    <property type="component" value="Unassembled WGS sequence"/>
</dbReference>
<keyword evidence="3 8" id="KW-0378">Hydrolase</keyword>
<dbReference type="EMBL" id="BAABUK010000013">
    <property type="protein sequence ID" value="GAA5812356.1"/>
    <property type="molecule type" value="Genomic_DNA"/>
</dbReference>
<evidence type="ECO:0000256" key="9">
    <source>
        <dbReference type="RuleBase" id="RU004453"/>
    </source>
</evidence>
<dbReference type="PROSITE" id="PS51910">
    <property type="entry name" value="GH18_2"/>
    <property type="match status" value="1"/>
</dbReference>
<accession>A0ABP9YZR7</accession>
<evidence type="ECO:0000256" key="6">
    <source>
        <dbReference type="ARBA" id="ARBA00023295"/>
    </source>
</evidence>
<comment type="similarity">
    <text evidence="9">Belongs to the glycosyl hydrolase 18 family.</text>
</comment>
<evidence type="ECO:0000256" key="5">
    <source>
        <dbReference type="ARBA" id="ARBA00023277"/>
    </source>
</evidence>
<comment type="caution">
    <text evidence="13">The sequence shown here is derived from an EMBL/GenBank/DDBJ whole genome shotgun (WGS) entry which is preliminary data.</text>
</comment>
<evidence type="ECO:0000259" key="12">
    <source>
        <dbReference type="PROSITE" id="PS51910"/>
    </source>
</evidence>
<evidence type="ECO:0000256" key="2">
    <source>
        <dbReference type="ARBA" id="ARBA00012729"/>
    </source>
</evidence>
<dbReference type="CDD" id="cd02877">
    <property type="entry name" value="GH18_hevamine_XipI_class_III"/>
    <property type="match status" value="1"/>
</dbReference>
<dbReference type="Gene3D" id="3.20.20.80">
    <property type="entry name" value="Glycosidases"/>
    <property type="match status" value="1"/>
</dbReference>
<feature type="signal peptide" evidence="11">
    <location>
        <begin position="1"/>
        <end position="24"/>
    </location>
</feature>
<dbReference type="PANTHER" id="PTHR45708:SF49">
    <property type="entry name" value="ENDOCHITINASE"/>
    <property type="match status" value="1"/>
</dbReference>
<protein>
    <recommendedName>
        <fullName evidence="2">chitinase</fullName>
        <ecNumber evidence="2">3.2.1.14</ecNumber>
    </recommendedName>
</protein>
<dbReference type="SUPFAM" id="SSF51445">
    <property type="entry name" value="(Trans)glycosidases"/>
    <property type="match status" value="1"/>
</dbReference>